<organism evidence="6">
    <name type="scientific">uncultured bacterium</name>
    <name type="common">gcode 4</name>
    <dbReference type="NCBI Taxonomy" id="1234023"/>
    <lineage>
        <taxon>Bacteria</taxon>
        <taxon>environmental samples</taxon>
    </lineage>
</organism>
<reference evidence="6" key="1">
    <citation type="journal article" date="2012" name="Science">
        <title>Fermentation, hydrogen, and sulfur metabolism in multiple uncultivated bacterial phyla.</title>
        <authorList>
            <person name="Wrighton K.C."/>
            <person name="Thomas B.C."/>
            <person name="Sharon I."/>
            <person name="Miller C.S."/>
            <person name="Castelle C.J."/>
            <person name="VerBerkmoes N.C."/>
            <person name="Wilkins M.J."/>
            <person name="Hettich R.L."/>
            <person name="Lipton M.S."/>
            <person name="Williams K.H."/>
            <person name="Long P.E."/>
            <person name="Banfield J.F."/>
        </authorList>
    </citation>
    <scope>NUCLEOTIDE SEQUENCE [LARGE SCALE GENOMIC DNA]</scope>
</reference>
<dbReference type="InterPro" id="IPR014284">
    <property type="entry name" value="RNA_pol_sigma-70_dom"/>
</dbReference>
<keyword evidence="2" id="KW-0805">Transcription regulation</keyword>
<proteinExistence type="inferred from homology"/>
<dbReference type="SUPFAM" id="SSF88946">
    <property type="entry name" value="Sigma2 domain of RNA polymerase sigma factors"/>
    <property type="match status" value="1"/>
</dbReference>
<dbReference type="Gene3D" id="1.10.10.10">
    <property type="entry name" value="Winged helix-like DNA-binding domain superfamily/Winged helix DNA-binding domain"/>
    <property type="match status" value="1"/>
</dbReference>
<evidence type="ECO:0000259" key="5">
    <source>
        <dbReference type="Pfam" id="PF04542"/>
    </source>
</evidence>
<protein>
    <recommendedName>
        <fullName evidence="5">RNA polymerase sigma-70 region 2 domain-containing protein</fullName>
    </recommendedName>
</protein>
<evidence type="ECO:0000256" key="1">
    <source>
        <dbReference type="ARBA" id="ARBA00010641"/>
    </source>
</evidence>
<evidence type="ECO:0000256" key="4">
    <source>
        <dbReference type="ARBA" id="ARBA00023163"/>
    </source>
</evidence>
<accession>K2GGH7</accession>
<dbReference type="InterPro" id="IPR013324">
    <property type="entry name" value="RNA_pol_sigma_r3/r4-like"/>
</dbReference>
<name>K2GGH7_9BACT</name>
<dbReference type="Pfam" id="PF04542">
    <property type="entry name" value="Sigma70_r2"/>
    <property type="match status" value="1"/>
</dbReference>
<dbReference type="InterPro" id="IPR013325">
    <property type="entry name" value="RNA_pol_sigma_r2"/>
</dbReference>
<dbReference type="PANTHER" id="PTHR43133:SF51">
    <property type="entry name" value="RNA POLYMERASE SIGMA FACTOR"/>
    <property type="match status" value="1"/>
</dbReference>
<dbReference type="GO" id="GO:0016987">
    <property type="term" value="F:sigma factor activity"/>
    <property type="evidence" value="ECO:0007669"/>
    <property type="project" value="UniProtKB-KW"/>
</dbReference>
<dbReference type="GO" id="GO:0006352">
    <property type="term" value="P:DNA-templated transcription initiation"/>
    <property type="evidence" value="ECO:0007669"/>
    <property type="project" value="InterPro"/>
</dbReference>
<gene>
    <name evidence="6" type="ORF">ACD_2C00156G0009</name>
</gene>
<evidence type="ECO:0000313" key="6">
    <source>
        <dbReference type="EMBL" id="EKE29519.1"/>
    </source>
</evidence>
<dbReference type="EMBL" id="AMFJ01000156">
    <property type="protein sequence ID" value="EKE29519.1"/>
    <property type="molecule type" value="Genomic_DNA"/>
</dbReference>
<dbReference type="InterPro" id="IPR039425">
    <property type="entry name" value="RNA_pol_sigma-70-like"/>
</dbReference>
<dbReference type="InterPro" id="IPR007627">
    <property type="entry name" value="RNA_pol_sigma70_r2"/>
</dbReference>
<dbReference type="SUPFAM" id="SSF88659">
    <property type="entry name" value="Sigma3 and sigma4 domains of RNA polymerase sigma factors"/>
    <property type="match status" value="1"/>
</dbReference>
<dbReference type="InterPro" id="IPR036388">
    <property type="entry name" value="WH-like_DNA-bd_sf"/>
</dbReference>
<keyword evidence="3" id="KW-0731">Sigma factor</keyword>
<sequence length="185" mass="22404">MLRDKDFESLSKWRLEIWWEIYEDYAKRIYDFLYYKTFEKEVAEDLTQETFLKAIKKTSSFHGTSRGQFTSWLYSIAYNNYIDSLRTKKEVIELENVEDSFQIIEHYWENIDNKSKVQDILSFLNTIWKTNKDIVIMRIWDDLSYKEISAITWKSEENCKKIVSRTLHQIQANLALIFFICTINL</sequence>
<feature type="domain" description="RNA polymerase sigma-70 region 2" evidence="5">
    <location>
        <begin position="21"/>
        <end position="89"/>
    </location>
</feature>
<evidence type="ECO:0000256" key="3">
    <source>
        <dbReference type="ARBA" id="ARBA00023082"/>
    </source>
</evidence>
<dbReference type="NCBIfam" id="TIGR02937">
    <property type="entry name" value="sigma70-ECF"/>
    <property type="match status" value="1"/>
</dbReference>
<dbReference type="PANTHER" id="PTHR43133">
    <property type="entry name" value="RNA POLYMERASE ECF-TYPE SIGMA FACTO"/>
    <property type="match status" value="1"/>
</dbReference>
<comment type="caution">
    <text evidence="6">The sequence shown here is derived from an EMBL/GenBank/DDBJ whole genome shotgun (WGS) entry which is preliminary data.</text>
</comment>
<keyword evidence="4" id="KW-0804">Transcription</keyword>
<dbReference type="Gene3D" id="1.10.1740.10">
    <property type="match status" value="1"/>
</dbReference>
<comment type="similarity">
    <text evidence="1">Belongs to the sigma-70 factor family. ECF subfamily.</text>
</comment>
<dbReference type="AlphaFoldDB" id="K2GGH7"/>
<evidence type="ECO:0000256" key="2">
    <source>
        <dbReference type="ARBA" id="ARBA00023015"/>
    </source>
</evidence>